<dbReference type="GO" id="GO:0004386">
    <property type="term" value="F:helicase activity"/>
    <property type="evidence" value="ECO:0007669"/>
    <property type="project" value="UniProtKB-KW"/>
</dbReference>
<organism evidence="2">
    <name type="scientific">Tanacetum cinerariifolium</name>
    <name type="common">Dalmatian daisy</name>
    <name type="synonym">Chrysanthemum cinerariifolium</name>
    <dbReference type="NCBI Taxonomy" id="118510"/>
    <lineage>
        <taxon>Eukaryota</taxon>
        <taxon>Viridiplantae</taxon>
        <taxon>Streptophyta</taxon>
        <taxon>Embryophyta</taxon>
        <taxon>Tracheophyta</taxon>
        <taxon>Spermatophyta</taxon>
        <taxon>Magnoliopsida</taxon>
        <taxon>eudicotyledons</taxon>
        <taxon>Gunneridae</taxon>
        <taxon>Pentapetalae</taxon>
        <taxon>asterids</taxon>
        <taxon>campanulids</taxon>
        <taxon>Asterales</taxon>
        <taxon>Asteraceae</taxon>
        <taxon>Asteroideae</taxon>
        <taxon>Anthemideae</taxon>
        <taxon>Anthemidinae</taxon>
        <taxon>Tanacetum</taxon>
    </lineage>
</organism>
<keyword evidence="2" id="KW-0547">Nucleotide-binding</keyword>
<name>A0A699RJD9_TANCI</name>
<sequence>LALLQKESEIMSGDLLARYRQHLKTMRTSQHDTDSNSKNLQKADSPTAIQPDNERNQEEMIYADGGDSGERNDEAV</sequence>
<feature type="compositionally biased region" description="Polar residues" evidence="1">
    <location>
        <begin position="36"/>
        <end position="50"/>
    </location>
</feature>
<gene>
    <name evidence="2" type="ORF">Tci_857498</name>
</gene>
<keyword evidence="2" id="KW-0347">Helicase</keyword>
<evidence type="ECO:0000313" key="2">
    <source>
        <dbReference type="EMBL" id="GFC85528.1"/>
    </source>
</evidence>
<dbReference type="EMBL" id="BKCJ011100393">
    <property type="protein sequence ID" value="GFC85528.1"/>
    <property type="molecule type" value="Genomic_DNA"/>
</dbReference>
<comment type="caution">
    <text evidence="2">The sequence shown here is derived from an EMBL/GenBank/DDBJ whole genome shotgun (WGS) entry which is preliminary data.</text>
</comment>
<reference evidence="2" key="1">
    <citation type="journal article" date="2019" name="Sci. Rep.">
        <title>Draft genome of Tanacetum cinerariifolium, the natural source of mosquito coil.</title>
        <authorList>
            <person name="Yamashiro T."/>
            <person name="Shiraishi A."/>
            <person name="Satake H."/>
            <person name="Nakayama K."/>
        </authorList>
    </citation>
    <scope>NUCLEOTIDE SEQUENCE</scope>
</reference>
<feature type="non-terminal residue" evidence="2">
    <location>
        <position position="1"/>
    </location>
</feature>
<protein>
    <submittedName>
        <fullName evidence="2">SNF2 domain-containing protein / helicase domain-containing protein</fullName>
    </submittedName>
</protein>
<accession>A0A699RJD9</accession>
<feature type="region of interest" description="Disordered" evidence="1">
    <location>
        <begin position="24"/>
        <end position="76"/>
    </location>
</feature>
<proteinExistence type="predicted"/>
<keyword evidence="2" id="KW-0378">Hydrolase</keyword>
<keyword evidence="2" id="KW-0067">ATP-binding</keyword>
<evidence type="ECO:0000256" key="1">
    <source>
        <dbReference type="SAM" id="MobiDB-lite"/>
    </source>
</evidence>
<dbReference type="AlphaFoldDB" id="A0A699RJD9"/>